<protein>
    <recommendedName>
        <fullName evidence="3">HTH cro/C1-type domain-containing protein</fullName>
    </recommendedName>
</protein>
<gene>
    <name evidence="1" type="ORF">LT85_2533</name>
</gene>
<dbReference type="HOGENOM" id="CLU_2286697_0_0_4"/>
<evidence type="ECO:0000313" key="1">
    <source>
        <dbReference type="EMBL" id="AIY41691.1"/>
    </source>
</evidence>
<keyword evidence="2" id="KW-1185">Reference proteome</keyword>
<dbReference type="RefSeq" id="WP_038489208.1">
    <property type="nucleotide sequence ID" value="NZ_CP009962.1"/>
</dbReference>
<proteinExistence type="predicted"/>
<organism evidence="1 2">
    <name type="scientific">Collimonas arenae</name>
    <dbReference type="NCBI Taxonomy" id="279058"/>
    <lineage>
        <taxon>Bacteria</taxon>
        <taxon>Pseudomonadati</taxon>
        <taxon>Pseudomonadota</taxon>
        <taxon>Betaproteobacteria</taxon>
        <taxon>Burkholderiales</taxon>
        <taxon>Oxalobacteraceae</taxon>
        <taxon>Collimonas</taxon>
    </lineage>
</organism>
<dbReference type="KEGG" id="care:LT85_2533"/>
<accession>A0A0A1FAZ8</accession>
<dbReference type="Proteomes" id="UP000030302">
    <property type="component" value="Chromosome"/>
</dbReference>
<dbReference type="EMBL" id="CP009962">
    <property type="protein sequence ID" value="AIY41691.1"/>
    <property type="molecule type" value="Genomic_DNA"/>
</dbReference>
<dbReference type="OrthoDB" id="8969932at2"/>
<reference evidence="2" key="1">
    <citation type="journal article" date="2014" name="Soil Biol. Biochem.">
        <title>Structure and function of bacterial communities in ageing soils: Insights from the Mendocino ecological staircase.</title>
        <authorList>
            <person name="Uroz S."/>
            <person name="Tech J.J."/>
            <person name="Sawaya N.A."/>
            <person name="Frey-Klett P."/>
            <person name="Leveau J.H.J."/>
        </authorList>
    </citation>
    <scope>NUCLEOTIDE SEQUENCE [LARGE SCALE GENOMIC DNA]</scope>
    <source>
        <strain evidence="2">Cal35</strain>
    </source>
</reference>
<sequence>MNYADLIVKALDGASINAKAKEWGVPQKTLESYAKAKTLPDYDTALMMANAAGIGIEEAFKMLAKEAKLRKKNAKQIAAAEKIKKNFNALASYVRTRFSHS</sequence>
<evidence type="ECO:0000313" key="2">
    <source>
        <dbReference type="Proteomes" id="UP000030302"/>
    </source>
</evidence>
<dbReference type="AlphaFoldDB" id="A0A0A1FAZ8"/>
<evidence type="ECO:0008006" key="3">
    <source>
        <dbReference type="Google" id="ProtNLM"/>
    </source>
</evidence>
<dbReference type="STRING" id="279058.LT85_2533"/>
<name>A0A0A1FAZ8_9BURK</name>